<dbReference type="InterPro" id="IPR017930">
    <property type="entry name" value="Myb_dom"/>
</dbReference>
<dbReference type="PROSITE" id="PS51294">
    <property type="entry name" value="HTH_MYB"/>
    <property type="match status" value="2"/>
</dbReference>
<protein>
    <submittedName>
        <fullName evidence="5">Uncharacterized protein</fullName>
    </submittedName>
</protein>
<feature type="region of interest" description="Disordered" evidence="2">
    <location>
        <begin position="756"/>
        <end position="779"/>
    </location>
</feature>
<feature type="compositionally biased region" description="Low complexity" evidence="2">
    <location>
        <begin position="1114"/>
        <end position="1124"/>
    </location>
</feature>
<keyword evidence="6" id="KW-1185">Reference proteome</keyword>
<dbReference type="AlphaFoldDB" id="A0A8H6SDQ7"/>
<dbReference type="CDD" id="cd11660">
    <property type="entry name" value="SANT_TRF"/>
    <property type="match status" value="2"/>
</dbReference>
<reference evidence="5" key="1">
    <citation type="submission" date="2020-05" db="EMBL/GenBank/DDBJ databases">
        <title>Mycena genomes resolve the evolution of fungal bioluminescence.</title>
        <authorList>
            <person name="Tsai I.J."/>
        </authorList>
    </citation>
    <scope>NUCLEOTIDE SEQUENCE</scope>
    <source>
        <strain evidence="5">171206Taipei</strain>
    </source>
</reference>
<evidence type="ECO:0000256" key="2">
    <source>
        <dbReference type="SAM" id="MobiDB-lite"/>
    </source>
</evidence>
<dbReference type="Gene3D" id="1.10.10.60">
    <property type="entry name" value="Homeodomain-like"/>
    <property type="match status" value="2"/>
</dbReference>
<feature type="region of interest" description="Disordered" evidence="2">
    <location>
        <begin position="346"/>
        <end position="380"/>
    </location>
</feature>
<name>A0A8H6SDQ7_9AGAR</name>
<dbReference type="Pfam" id="PF00249">
    <property type="entry name" value="Myb_DNA-binding"/>
    <property type="match status" value="2"/>
</dbReference>
<dbReference type="SUPFAM" id="SSF46689">
    <property type="entry name" value="Homeodomain-like"/>
    <property type="match status" value="2"/>
</dbReference>
<dbReference type="SMART" id="SM00717">
    <property type="entry name" value="SANT"/>
    <property type="match status" value="2"/>
</dbReference>
<dbReference type="OrthoDB" id="608866at2759"/>
<feature type="compositionally biased region" description="Low complexity" evidence="2">
    <location>
        <begin position="233"/>
        <end position="247"/>
    </location>
</feature>
<accession>A0A8H6SDQ7</accession>
<dbReference type="Proteomes" id="UP000636479">
    <property type="component" value="Unassembled WGS sequence"/>
</dbReference>
<dbReference type="InterPro" id="IPR001005">
    <property type="entry name" value="SANT/Myb"/>
</dbReference>
<feature type="region of interest" description="Disordered" evidence="2">
    <location>
        <begin position="82"/>
        <end position="113"/>
    </location>
</feature>
<evidence type="ECO:0000259" key="4">
    <source>
        <dbReference type="PROSITE" id="PS51294"/>
    </source>
</evidence>
<dbReference type="EMBL" id="JACAZF010000008">
    <property type="protein sequence ID" value="KAF7297067.1"/>
    <property type="molecule type" value="Genomic_DNA"/>
</dbReference>
<comment type="caution">
    <text evidence="5">The sequence shown here is derived from an EMBL/GenBank/DDBJ whole genome shotgun (WGS) entry which is preliminary data.</text>
</comment>
<feature type="domain" description="Myb-like" evidence="3">
    <location>
        <begin position="159"/>
        <end position="214"/>
    </location>
</feature>
<feature type="region of interest" description="Disordered" evidence="2">
    <location>
        <begin position="233"/>
        <end position="271"/>
    </location>
</feature>
<dbReference type="PROSITE" id="PS50090">
    <property type="entry name" value="MYB_LIKE"/>
    <property type="match status" value="2"/>
</dbReference>
<gene>
    <name evidence="5" type="ORF">MIND_00939500</name>
</gene>
<dbReference type="PANTHER" id="PTHR46734">
    <property type="entry name" value="TELOMERIC REPEAT-BINDING FACTOR 1 TERF1"/>
    <property type="match status" value="1"/>
</dbReference>
<dbReference type="GeneID" id="59348530"/>
<feature type="compositionally biased region" description="Basic and acidic residues" evidence="2">
    <location>
        <begin position="152"/>
        <end position="161"/>
    </location>
</feature>
<evidence type="ECO:0000256" key="1">
    <source>
        <dbReference type="ARBA" id="ARBA00023242"/>
    </source>
</evidence>
<feature type="region of interest" description="Disordered" evidence="2">
    <location>
        <begin position="1055"/>
        <end position="1078"/>
    </location>
</feature>
<keyword evidence="1" id="KW-0539">Nucleus</keyword>
<evidence type="ECO:0000313" key="5">
    <source>
        <dbReference type="EMBL" id="KAF7297067.1"/>
    </source>
</evidence>
<evidence type="ECO:0000259" key="3">
    <source>
        <dbReference type="PROSITE" id="PS50090"/>
    </source>
</evidence>
<dbReference type="InterPro" id="IPR052450">
    <property type="entry name" value="TRBD-Containing_Protein"/>
</dbReference>
<proteinExistence type="predicted"/>
<sequence length="1177" mass="125659">MISTKPFQTWSFHVRPQSEAIPHCAPCPEFFPLHTVLVKVASDQQLTESKGRLLPLFEKPTRSLVSGAGSAANFAFKVPHQPPVVSSPSSSMATPDQQPPGAKPRRTSLALPSSPRVVPAWNFRDDTTIPYARKGKMRKIESTPDDEEDNEGESKPQEKEKRQRRKWSPEETQMLVEGCQIHGVGNWKAILSDPNLSFDNRSPVDLKDRFRTYFPEAYRTHYPNARTHLPSSLGSLSSSHTGTPTTLNRSTNADGTPLFPTPPSAHPKRRPFTQEEDAALLAGFRRHGAAWATIAKEAPVFGATGRRSMDLRDRFRNAWPEEYERAGYKARPRVVKKTKDLSSVVKEELGEDEQPRGRARVGRSKTDEGLSNTTAGVDPALGPIRRRRRAHTSQGFKTMSMPCSDDEAEATSDVAKSDLGAFSFGSAASDFTFKFANPSSHSSIQQQAGEETAMGLVPGMQHLVVAPPTDVDGDEPMLDVEGAVADTVPVTSVSPSQDLTQTMPPPSPTKLQQAHFLHRRQEELASLGLTLNSSTGQTIGRSAWGPQDWFSANPRLDSSSANLHNNSTSRAIHSPPLSSSASFPLENTNANARDFFELTHGVMERYDLEQPALYGHLPGSHSLSFSSQNPNLSTAAAFSSPALSFHSSFDLDRDFEFDAAPSEAGLSLSSFDTPYSYSEAGTDIDIGLLDDAESEPGGWAGSSGGFRGFTHHSNTAGDLIFGARTHQPLGMWGGWGVGVGSFGRRPGELTGIAEVVRGGKEGHSDEEDETGENANGRSTRAEKVLTLDDLVDIPAEHEPDVQDDKPASLAASTQTEEAAASVTIRESDSMLELELETPGTPLLRPTTTPSSTVLALSSRNAGLRAPLPIQATVQTVHVHHHHHHHHHYHHGPPLLASSSQQIQTRARSVSVPPPAEAEIDCVAAQTLLSAPTTPSLTAMTIPGSMSPPTAFALDPVFALGVGQQGRLAAAVNAASSPTPAQLNSPSPPTSHGDTIYLPFLDLHYYGGGATSEIPGETAPTRRGGEALDLARSSSGPHTTSAAVNRFGIWPGLNGAHSSNPTSPKITPVSPIPLRQPSVPTAGAMRPLIRSMSGGGMTGKTKLALALAKSGGGTTPSTPKTSKGSRNGHQRGQSAVVRPIDLVVSAAADVGPETAKPDTSAGLPKGKRKRASWDGGGW</sequence>
<feature type="region of interest" description="Disordered" evidence="2">
    <location>
        <begin position="132"/>
        <end position="171"/>
    </location>
</feature>
<dbReference type="PANTHER" id="PTHR46734:SF1">
    <property type="entry name" value="TELOMERIC REPEAT-BINDING FACTOR 1"/>
    <property type="match status" value="1"/>
</dbReference>
<feature type="compositionally biased region" description="Polar residues" evidence="2">
    <location>
        <begin position="1055"/>
        <end position="1064"/>
    </location>
</feature>
<feature type="compositionally biased region" description="Basic and acidic residues" evidence="2">
    <location>
        <begin position="346"/>
        <end position="356"/>
    </location>
</feature>
<organism evidence="5 6">
    <name type="scientific">Mycena indigotica</name>
    <dbReference type="NCBI Taxonomy" id="2126181"/>
    <lineage>
        <taxon>Eukaryota</taxon>
        <taxon>Fungi</taxon>
        <taxon>Dikarya</taxon>
        <taxon>Basidiomycota</taxon>
        <taxon>Agaricomycotina</taxon>
        <taxon>Agaricomycetes</taxon>
        <taxon>Agaricomycetidae</taxon>
        <taxon>Agaricales</taxon>
        <taxon>Marasmiineae</taxon>
        <taxon>Mycenaceae</taxon>
        <taxon>Mycena</taxon>
    </lineage>
</organism>
<feature type="domain" description="HTH myb-type" evidence="4">
    <location>
        <begin position="268"/>
        <end position="323"/>
    </location>
</feature>
<dbReference type="RefSeq" id="XP_037217426.1">
    <property type="nucleotide sequence ID" value="XM_037366014.1"/>
</dbReference>
<feature type="domain" description="HTH myb-type" evidence="4">
    <location>
        <begin position="159"/>
        <end position="218"/>
    </location>
</feature>
<dbReference type="InterPro" id="IPR009057">
    <property type="entry name" value="Homeodomain-like_sf"/>
</dbReference>
<feature type="region of interest" description="Disordered" evidence="2">
    <location>
        <begin position="1108"/>
        <end position="1177"/>
    </location>
</feature>
<evidence type="ECO:0000313" key="6">
    <source>
        <dbReference type="Proteomes" id="UP000636479"/>
    </source>
</evidence>
<feature type="domain" description="Myb-like" evidence="3">
    <location>
        <begin position="264"/>
        <end position="319"/>
    </location>
</feature>